<proteinExistence type="predicted"/>
<protein>
    <recommendedName>
        <fullName evidence="3">DUF4371 domain-containing protein</fullName>
    </recommendedName>
</protein>
<dbReference type="PANTHER" id="PTHR45913">
    <property type="entry name" value="EPM2A-INTERACTING PROTEIN 1"/>
    <property type="match status" value="1"/>
</dbReference>
<evidence type="ECO:0000313" key="1">
    <source>
        <dbReference type="EMBL" id="VDK45397.1"/>
    </source>
</evidence>
<accession>A0A3P6QI87</accession>
<dbReference type="OrthoDB" id="5871134at2759"/>
<sequence>MQHTRDGFVKMTDYISKTMKAKLIQYIKTNQAPFSLLIDSSTDPGSKQVLLVFIRFPDRYSLHPTTHFLEALEMTESETGRNIFEKIYEYFKREDLLHELTWNLVAVATDGAANMNAPGRGLRGILNANVSRSVKTIC</sequence>
<dbReference type="EMBL" id="UYRV01000743">
    <property type="protein sequence ID" value="VDK45397.1"/>
    <property type="molecule type" value="Genomic_DNA"/>
</dbReference>
<name>A0A3P6QI87_CYLGO</name>
<dbReference type="Proteomes" id="UP000271889">
    <property type="component" value="Unassembled WGS sequence"/>
</dbReference>
<organism evidence="1 2">
    <name type="scientific">Cylicostephanus goldi</name>
    <name type="common">Nematode worm</name>
    <dbReference type="NCBI Taxonomy" id="71465"/>
    <lineage>
        <taxon>Eukaryota</taxon>
        <taxon>Metazoa</taxon>
        <taxon>Ecdysozoa</taxon>
        <taxon>Nematoda</taxon>
        <taxon>Chromadorea</taxon>
        <taxon>Rhabditida</taxon>
        <taxon>Rhabditina</taxon>
        <taxon>Rhabditomorpha</taxon>
        <taxon>Strongyloidea</taxon>
        <taxon>Strongylidae</taxon>
        <taxon>Cylicostephanus</taxon>
    </lineage>
</organism>
<dbReference type="AlphaFoldDB" id="A0A3P6QI87"/>
<keyword evidence="2" id="KW-1185">Reference proteome</keyword>
<dbReference type="PANTHER" id="PTHR45913:SF5">
    <property type="entry name" value="GENERAL TRANSCRIPTION FACTOR II-I REPEAT DOMAIN-CONTAINING PROTEIN 2A-LIKE PROTEIN"/>
    <property type="match status" value="1"/>
</dbReference>
<evidence type="ECO:0008006" key="3">
    <source>
        <dbReference type="Google" id="ProtNLM"/>
    </source>
</evidence>
<gene>
    <name evidence="1" type="ORF">CGOC_LOCUS511</name>
</gene>
<evidence type="ECO:0000313" key="2">
    <source>
        <dbReference type="Proteomes" id="UP000271889"/>
    </source>
</evidence>
<reference evidence="1 2" key="1">
    <citation type="submission" date="2018-11" db="EMBL/GenBank/DDBJ databases">
        <authorList>
            <consortium name="Pathogen Informatics"/>
        </authorList>
    </citation>
    <scope>NUCLEOTIDE SEQUENCE [LARGE SCALE GENOMIC DNA]</scope>
</reference>